<sequence>MTSTMTTLIDMRSGGRDPRGPREARCHQSPLVRNAPQRHTAGSEVHERRAGSG</sequence>
<comment type="caution">
    <text evidence="2">The sequence shown here is derived from an EMBL/GenBank/DDBJ whole genome shotgun (WGS) entry which is preliminary data.</text>
</comment>
<proteinExistence type="predicted"/>
<evidence type="ECO:0000313" key="3">
    <source>
        <dbReference type="Proteomes" id="UP000031599"/>
    </source>
</evidence>
<reference evidence="2 3" key="1">
    <citation type="submission" date="2014-12" db="EMBL/GenBank/DDBJ databases">
        <title>Genome assembly of Enhygromyxa salina DSM 15201.</title>
        <authorList>
            <person name="Sharma G."/>
            <person name="Subramanian S."/>
        </authorList>
    </citation>
    <scope>NUCLEOTIDE SEQUENCE [LARGE SCALE GENOMIC DNA]</scope>
    <source>
        <strain evidence="2 3">DSM 15201</strain>
    </source>
</reference>
<organism evidence="2 3">
    <name type="scientific">Enhygromyxa salina</name>
    <dbReference type="NCBI Taxonomy" id="215803"/>
    <lineage>
        <taxon>Bacteria</taxon>
        <taxon>Pseudomonadati</taxon>
        <taxon>Myxococcota</taxon>
        <taxon>Polyangia</taxon>
        <taxon>Nannocystales</taxon>
        <taxon>Nannocystaceae</taxon>
        <taxon>Enhygromyxa</taxon>
    </lineage>
</organism>
<evidence type="ECO:0000313" key="2">
    <source>
        <dbReference type="EMBL" id="KIG15323.1"/>
    </source>
</evidence>
<gene>
    <name evidence="2" type="ORF">DB30_05750</name>
</gene>
<protein>
    <submittedName>
        <fullName evidence="2">Uncharacterized protein</fullName>
    </submittedName>
</protein>
<dbReference type="AlphaFoldDB" id="A0A0C1ZWA1"/>
<dbReference type="Proteomes" id="UP000031599">
    <property type="component" value="Unassembled WGS sequence"/>
</dbReference>
<feature type="compositionally biased region" description="Basic and acidic residues" evidence="1">
    <location>
        <begin position="44"/>
        <end position="53"/>
    </location>
</feature>
<feature type="compositionally biased region" description="Basic and acidic residues" evidence="1">
    <location>
        <begin position="13"/>
        <end position="26"/>
    </location>
</feature>
<dbReference type="EMBL" id="JMCC02000057">
    <property type="protein sequence ID" value="KIG15323.1"/>
    <property type="molecule type" value="Genomic_DNA"/>
</dbReference>
<name>A0A0C1ZWA1_9BACT</name>
<evidence type="ECO:0000256" key="1">
    <source>
        <dbReference type="SAM" id="MobiDB-lite"/>
    </source>
</evidence>
<feature type="region of interest" description="Disordered" evidence="1">
    <location>
        <begin position="1"/>
        <end position="53"/>
    </location>
</feature>
<accession>A0A0C1ZWA1</accession>